<dbReference type="AlphaFoldDB" id="A0A2J7ZW31"/>
<sequence length="196" mass="19859">MAAMNIPSCVMTIAEETEGFVNGAASRPLPGGGEGATQTLLACGHKLWPLEGAGSRGRLEVGPRLTLYSHPASRDGRPAAERRPYDTDINGVTWDAHSSALYLTQGPAVMRVSSDDTAAVVAGALDERGGADGRGSAARFIIPELLASDGAGALYVADGDRIRKLQLPPVPGQQGNRGEALGSQLAGGTGAAGGAA</sequence>
<evidence type="ECO:0000313" key="2">
    <source>
        <dbReference type="EMBL" id="PNH04477.1"/>
    </source>
</evidence>
<reference evidence="2 3" key="1">
    <citation type="journal article" date="2017" name="Mol. Biol. Evol.">
        <title>The 4-celled Tetrabaena socialis nuclear genome reveals the essential components for genetic control of cell number at the origin of multicellularity in the volvocine lineage.</title>
        <authorList>
            <person name="Featherston J."/>
            <person name="Arakaki Y."/>
            <person name="Hanschen E.R."/>
            <person name="Ferris P.J."/>
            <person name="Michod R.E."/>
            <person name="Olson B.J.S.C."/>
            <person name="Nozaki H."/>
            <person name="Durand P.M."/>
        </authorList>
    </citation>
    <scope>NUCLEOTIDE SEQUENCE [LARGE SCALE GENOMIC DNA]</scope>
    <source>
        <strain evidence="2 3">NIES-571</strain>
    </source>
</reference>
<organism evidence="2 3">
    <name type="scientific">Tetrabaena socialis</name>
    <dbReference type="NCBI Taxonomy" id="47790"/>
    <lineage>
        <taxon>Eukaryota</taxon>
        <taxon>Viridiplantae</taxon>
        <taxon>Chlorophyta</taxon>
        <taxon>core chlorophytes</taxon>
        <taxon>Chlorophyceae</taxon>
        <taxon>CS clade</taxon>
        <taxon>Chlamydomonadales</taxon>
        <taxon>Tetrabaenaceae</taxon>
        <taxon>Tetrabaena</taxon>
    </lineage>
</organism>
<proteinExistence type="predicted"/>
<name>A0A2J7ZW31_9CHLO</name>
<dbReference type="InterPro" id="IPR011042">
    <property type="entry name" value="6-blade_b-propeller_TolB-like"/>
</dbReference>
<dbReference type="Gene3D" id="2.120.10.30">
    <property type="entry name" value="TolB, C-terminal domain"/>
    <property type="match status" value="1"/>
</dbReference>
<dbReference type="EMBL" id="PGGS01000385">
    <property type="protein sequence ID" value="PNH04477.1"/>
    <property type="molecule type" value="Genomic_DNA"/>
</dbReference>
<feature type="region of interest" description="Disordered" evidence="1">
    <location>
        <begin position="168"/>
        <end position="196"/>
    </location>
</feature>
<comment type="caution">
    <text evidence="2">The sequence shown here is derived from an EMBL/GenBank/DDBJ whole genome shotgun (WGS) entry which is preliminary data.</text>
</comment>
<evidence type="ECO:0000256" key="1">
    <source>
        <dbReference type="SAM" id="MobiDB-lite"/>
    </source>
</evidence>
<evidence type="ECO:0000313" key="3">
    <source>
        <dbReference type="Proteomes" id="UP000236333"/>
    </source>
</evidence>
<accession>A0A2J7ZW31</accession>
<keyword evidence="3" id="KW-1185">Reference proteome</keyword>
<dbReference type="Proteomes" id="UP000236333">
    <property type="component" value="Unassembled WGS sequence"/>
</dbReference>
<feature type="compositionally biased region" description="Gly residues" evidence="1">
    <location>
        <begin position="185"/>
        <end position="196"/>
    </location>
</feature>
<protein>
    <submittedName>
        <fullName evidence="2">Uncharacterized protein</fullName>
    </submittedName>
</protein>
<gene>
    <name evidence="2" type="ORF">TSOC_009354</name>
</gene>